<proteinExistence type="predicted"/>
<accession>A0A9E7HF91</accession>
<organism evidence="1 3">
    <name type="scientific">Musa troglodytarum</name>
    <name type="common">fe'i banana</name>
    <dbReference type="NCBI Taxonomy" id="320322"/>
    <lineage>
        <taxon>Eukaryota</taxon>
        <taxon>Viridiplantae</taxon>
        <taxon>Streptophyta</taxon>
        <taxon>Embryophyta</taxon>
        <taxon>Tracheophyta</taxon>
        <taxon>Spermatophyta</taxon>
        <taxon>Magnoliopsida</taxon>
        <taxon>Liliopsida</taxon>
        <taxon>Zingiberales</taxon>
        <taxon>Musaceae</taxon>
        <taxon>Musa</taxon>
    </lineage>
</organism>
<name>A0A9E7HF91_9LILI</name>
<dbReference type="AlphaFoldDB" id="A0A9E7HF91"/>
<gene>
    <name evidence="2" type="ORF">MUK42_15470</name>
    <name evidence="1" type="ORF">MUK42_15471</name>
</gene>
<evidence type="ECO:0000313" key="1">
    <source>
        <dbReference type="EMBL" id="URE28812.1"/>
    </source>
</evidence>
<evidence type="ECO:0000313" key="2">
    <source>
        <dbReference type="EMBL" id="URE38539.1"/>
    </source>
</evidence>
<reference evidence="1" key="1">
    <citation type="submission" date="2022-05" db="EMBL/GenBank/DDBJ databases">
        <title>The Musa troglodytarum L. genome provides insights into the mechanism of non-climacteric behaviour and enrichment of carotenoids.</title>
        <authorList>
            <person name="Wang J."/>
        </authorList>
    </citation>
    <scope>NUCLEOTIDE SEQUENCE</scope>
    <source>
        <tissue evidence="1">Leaf</tissue>
    </source>
</reference>
<dbReference type="Proteomes" id="UP001055439">
    <property type="component" value="Chromosome 8"/>
</dbReference>
<dbReference type="EMBL" id="CP097510">
    <property type="protein sequence ID" value="URE28812.1"/>
    <property type="molecule type" value="Genomic_DNA"/>
</dbReference>
<protein>
    <submittedName>
        <fullName evidence="1">Uncharacterized protein</fullName>
    </submittedName>
</protein>
<dbReference type="OrthoDB" id="1511239at2759"/>
<evidence type="ECO:0000313" key="3">
    <source>
        <dbReference type="Proteomes" id="UP001055439"/>
    </source>
</evidence>
<sequence>MAGSVTWANQPYPKMNCAMPLDIPIERKSRLVIPRFEHVRTYIRRHSSHYYRHF</sequence>
<dbReference type="EMBL" id="CP097510">
    <property type="protein sequence ID" value="URE38539.1"/>
    <property type="molecule type" value="Genomic_DNA"/>
</dbReference>
<keyword evidence="3" id="KW-1185">Reference proteome</keyword>